<keyword evidence="4" id="KW-0472">Membrane</keyword>
<protein>
    <submittedName>
        <fullName evidence="5">Glycoside hydrolase</fullName>
    </submittedName>
</protein>
<dbReference type="GO" id="GO:0009253">
    <property type="term" value="P:peptidoglycan catabolic process"/>
    <property type="evidence" value="ECO:0007669"/>
    <property type="project" value="InterPro"/>
</dbReference>
<keyword evidence="4" id="KW-1133">Transmembrane helix</keyword>
<keyword evidence="6" id="KW-1185">Reference proteome</keyword>
<gene>
    <name evidence="5" type="ORF">C3K47_05645</name>
</gene>
<dbReference type="Proteomes" id="UP000236893">
    <property type="component" value="Unassembled WGS sequence"/>
</dbReference>
<evidence type="ECO:0000313" key="5">
    <source>
        <dbReference type="EMBL" id="POY38008.1"/>
    </source>
</evidence>
<dbReference type="OrthoDB" id="9798192at2"/>
<dbReference type="GO" id="GO:0003796">
    <property type="term" value="F:lysozyme activity"/>
    <property type="evidence" value="ECO:0007669"/>
    <property type="project" value="InterPro"/>
</dbReference>
<evidence type="ECO:0000313" key="6">
    <source>
        <dbReference type="Proteomes" id="UP000236893"/>
    </source>
</evidence>
<dbReference type="AlphaFoldDB" id="A0A2S5A601"/>
<dbReference type="PANTHER" id="PTHR34135:SF2">
    <property type="entry name" value="LYSOZYME"/>
    <property type="match status" value="1"/>
</dbReference>
<name>A0A2S5A601_9SPHI</name>
<keyword evidence="2 5" id="KW-0378">Hydrolase</keyword>
<dbReference type="SUPFAM" id="SSF51445">
    <property type="entry name" value="(Trans)glycosidases"/>
    <property type="match status" value="1"/>
</dbReference>
<keyword evidence="4" id="KW-0812">Transmembrane</keyword>
<dbReference type="CDD" id="cd06524">
    <property type="entry name" value="GH25_YegX-like"/>
    <property type="match status" value="1"/>
</dbReference>
<organism evidence="5 6">
    <name type="scientific">Solitalea longa</name>
    <dbReference type="NCBI Taxonomy" id="2079460"/>
    <lineage>
        <taxon>Bacteria</taxon>
        <taxon>Pseudomonadati</taxon>
        <taxon>Bacteroidota</taxon>
        <taxon>Sphingobacteriia</taxon>
        <taxon>Sphingobacteriales</taxon>
        <taxon>Sphingobacteriaceae</taxon>
        <taxon>Solitalea</taxon>
    </lineage>
</organism>
<evidence type="ECO:0000256" key="1">
    <source>
        <dbReference type="ARBA" id="ARBA00010646"/>
    </source>
</evidence>
<comment type="similarity">
    <text evidence="1">Belongs to the glycosyl hydrolase 25 family.</text>
</comment>
<dbReference type="GO" id="GO:0016052">
    <property type="term" value="P:carbohydrate catabolic process"/>
    <property type="evidence" value="ECO:0007669"/>
    <property type="project" value="TreeGrafter"/>
</dbReference>
<comment type="caution">
    <text evidence="5">The sequence shown here is derived from an EMBL/GenBank/DDBJ whole genome shotgun (WGS) entry which is preliminary data.</text>
</comment>
<reference evidence="5 6" key="1">
    <citation type="submission" date="2018-01" db="EMBL/GenBank/DDBJ databases">
        <authorList>
            <person name="Gaut B.S."/>
            <person name="Morton B.R."/>
            <person name="Clegg M.T."/>
            <person name="Duvall M.R."/>
        </authorList>
    </citation>
    <scope>NUCLEOTIDE SEQUENCE [LARGE SCALE GENOMIC DNA]</scope>
    <source>
        <strain evidence="5 6">HR-AV</strain>
    </source>
</reference>
<evidence type="ECO:0000256" key="2">
    <source>
        <dbReference type="ARBA" id="ARBA00022801"/>
    </source>
</evidence>
<dbReference type="PROSITE" id="PS51904">
    <property type="entry name" value="GLYCOSYL_HYDROL_F25_2"/>
    <property type="match status" value="1"/>
</dbReference>
<evidence type="ECO:0000256" key="3">
    <source>
        <dbReference type="ARBA" id="ARBA00023295"/>
    </source>
</evidence>
<dbReference type="GO" id="GO:0016998">
    <property type="term" value="P:cell wall macromolecule catabolic process"/>
    <property type="evidence" value="ECO:0007669"/>
    <property type="project" value="InterPro"/>
</dbReference>
<dbReference type="SMART" id="SM00641">
    <property type="entry name" value="Glyco_25"/>
    <property type="match status" value="1"/>
</dbReference>
<evidence type="ECO:0000256" key="4">
    <source>
        <dbReference type="SAM" id="Phobius"/>
    </source>
</evidence>
<dbReference type="InterPro" id="IPR017853">
    <property type="entry name" value="GH"/>
</dbReference>
<dbReference type="Pfam" id="PF01183">
    <property type="entry name" value="Glyco_hydro_25"/>
    <property type="match status" value="1"/>
</dbReference>
<feature type="transmembrane region" description="Helical" evidence="4">
    <location>
        <begin position="27"/>
        <end position="47"/>
    </location>
</feature>
<dbReference type="Gene3D" id="3.20.20.80">
    <property type="entry name" value="Glycosidases"/>
    <property type="match status" value="1"/>
</dbReference>
<dbReference type="InterPro" id="IPR018077">
    <property type="entry name" value="Glyco_hydro_fam25_subgr"/>
</dbReference>
<keyword evidence="3" id="KW-0326">Glycosidase</keyword>
<sequence length="286" mass="33812">MAKRNSSATKSTSKKVKRPQGIPIRYFWWKVSGFLLLMCFVVFYAPIVKTVLSIKESVSDGMSDFRYVHIESYGIKIPKKFKVHGIDVSKYQSRIDWEKVKKMEDDGVKINFVFIKATEGQFNIDPYFQRNWKQSKNAGLMRGAYHYFKPRKSGKWQAALFLQTVNYESGDLPPVIDIEETGRLSPEELRENLKEWLETVERKVGEKPIIYTGYKFYEDYLKGYFDDYPYWIAHYYQSKLKIEDNTQWSFWQHSDIGKVNGIRQRVDFNVFNGNLEDLKDLCLELD</sequence>
<dbReference type="PANTHER" id="PTHR34135">
    <property type="entry name" value="LYSOZYME"/>
    <property type="match status" value="1"/>
</dbReference>
<accession>A0A2S5A601</accession>
<proteinExistence type="inferred from homology"/>
<dbReference type="InterPro" id="IPR002053">
    <property type="entry name" value="Glyco_hydro_25"/>
</dbReference>
<dbReference type="EMBL" id="PQVF01000003">
    <property type="protein sequence ID" value="POY38008.1"/>
    <property type="molecule type" value="Genomic_DNA"/>
</dbReference>
<dbReference type="RefSeq" id="WP_103788138.1">
    <property type="nucleotide sequence ID" value="NZ_PQVF01000003.1"/>
</dbReference>